<evidence type="ECO:0000259" key="3">
    <source>
        <dbReference type="Pfam" id="PF25876"/>
    </source>
</evidence>
<dbReference type="Gene3D" id="2.40.30.170">
    <property type="match status" value="1"/>
</dbReference>
<sequence>MRRAWIRAVAVGLCAAVMVCDSVAPARSQSADGQAVPVGVVRAERRAINPSADYVGRIDAINKVEVRARVKGFLDEVLFTEGDTIKAGTPLYQIEQGLFQADVESAQGALEKAKASLTLAQLQRQRAEDLLSRASGTVVARDQAIAEELSAKGAVLSAEANLSTARINLGYTRITSPIDGKIGKTAITKGNVVAPDSGVLTTIVSQDPMYVSFPISQRALTEAAEKGGKRSPDDLTVTLKFSDGSSYGETGKMNFIDVSVNRSTDTVLARATIPNPKGALIDGQFVRVTLQTTAPEEKVLVPQSALIADQQGTYVFVVEDGKAAVRRVVPNASIGADIVIESGLKGGELVIVEGLQGVRAGTAVRATPVQPVGRS</sequence>
<dbReference type="InterPro" id="IPR058625">
    <property type="entry name" value="MdtA-like_BSH"/>
</dbReference>
<proteinExistence type="inferred from homology"/>
<evidence type="ECO:0000256" key="2">
    <source>
        <dbReference type="SAM" id="SignalP"/>
    </source>
</evidence>
<evidence type="ECO:0000259" key="5">
    <source>
        <dbReference type="Pfam" id="PF25944"/>
    </source>
</evidence>
<dbReference type="SUPFAM" id="SSF111369">
    <property type="entry name" value="HlyD-like secretion proteins"/>
    <property type="match status" value="1"/>
</dbReference>
<evidence type="ECO:0000256" key="1">
    <source>
        <dbReference type="ARBA" id="ARBA00009477"/>
    </source>
</evidence>
<keyword evidence="2" id="KW-0732">Signal</keyword>
<dbReference type="PANTHER" id="PTHR30158">
    <property type="entry name" value="ACRA/E-RELATED COMPONENT OF DRUG EFFLUX TRANSPORTER"/>
    <property type="match status" value="1"/>
</dbReference>
<reference evidence="8" key="1">
    <citation type="journal article" date="2019" name="Int. J. Syst. Evol. Microbiol.">
        <title>The Global Catalogue of Microorganisms (GCM) 10K type strain sequencing project: providing services to taxonomists for standard genome sequencing and annotation.</title>
        <authorList>
            <consortium name="The Broad Institute Genomics Platform"/>
            <consortium name="The Broad Institute Genome Sequencing Center for Infectious Disease"/>
            <person name="Wu L."/>
            <person name="Ma J."/>
        </authorList>
    </citation>
    <scope>NUCLEOTIDE SEQUENCE [LARGE SCALE GENOMIC DNA]</scope>
    <source>
        <strain evidence="8">CGMCC 1.6774</strain>
    </source>
</reference>
<evidence type="ECO:0000259" key="4">
    <source>
        <dbReference type="Pfam" id="PF25917"/>
    </source>
</evidence>
<evidence type="ECO:0000313" key="7">
    <source>
        <dbReference type="EMBL" id="MFD2182691.1"/>
    </source>
</evidence>
<gene>
    <name evidence="7" type="ORF">ACFSOX_11050</name>
</gene>
<organism evidence="7 8">
    <name type="scientific">Rhodoplanes azumiensis</name>
    <dbReference type="NCBI Taxonomy" id="1897628"/>
    <lineage>
        <taxon>Bacteria</taxon>
        <taxon>Pseudomonadati</taxon>
        <taxon>Pseudomonadota</taxon>
        <taxon>Alphaproteobacteria</taxon>
        <taxon>Hyphomicrobiales</taxon>
        <taxon>Nitrobacteraceae</taxon>
        <taxon>Rhodoplanes</taxon>
    </lineage>
</organism>
<comment type="caution">
    <text evidence="7">The sequence shown here is derived from an EMBL/GenBank/DDBJ whole genome shotgun (WGS) entry which is preliminary data.</text>
</comment>
<evidence type="ECO:0000313" key="8">
    <source>
        <dbReference type="Proteomes" id="UP001597314"/>
    </source>
</evidence>
<dbReference type="Proteomes" id="UP001597314">
    <property type="component" value="Unassembled WGS sequence"/>
</dbReference>
<dbReference type="Gene3D" id="1.10.287.470">
    <property type="entry name" value="Helix hairpin bin"/>
    <property type="match status" value="1"/>
</dbReference>
<evidence type="ECO:0000259" key="6">
    <source>
        <dbReference type="Pfam" id="PF25989"/>
    </source>
</evidence>
<dbReference type="RefSeq" id="WP_378477867.1">
    <property type="nucleotide sequence ID" value="NZ_JBHUIW010000011.1"/>
</dbReference>
<dbReference type="Pfam" id="PF25876">
    <property type="entry name" value="HH_MFP_RND"/>
    <property type="match status" value="1"/>
</dbReference>
<feature type="chain" id="PRO_5046361920" evidence="2">
    <location>
        <begin position="27"/>
        <end position="375"/>
    </location>
</feature>
<dbReference type="Gene3D" id="2.40.50.100">
    <property type="match status" value="1"/>
</dbReference>
<feature type="domain" description="YknX-like C-terminal permuted SH3-like" evidence="6">
    <location>
        <begin position="301"/>
        <end position="365"/>
    </location>
</feature>
<dbReference type="Pfam" id="PF25989">
    <property type="entry name" value="YknX_C"/>
    <property type="match status" value="1"/>
</dbReference>
<comment type="similarity">
    <text evidence="1">Belongs to the membrane fusion protein (MFP) (TC 8.A.1) family.</text>
</comment>
<feature type="domain" description="Multidrug resistance protein MdtA-like alpha-helical hairpin" evidence="3">
    <location>
        <begin position="104"/>
        <end position="172"/>
    </location>
</feature>
<dbReference type="Pfam" id="PF25917">
    <property type="entry name" value="BSH_RND"/>
    <property type="match status" value="1"/>
</dbReference>
<dbReference type="Pfam" id="PF25944">
    <property type="entry name" value="Beta-barrel_RND"/>
    <property type="match status" value="1"/>
</dbReference>
<name>A0ABW5AKW8_9BRAD</name>
<feature type="signal peptide" evidence="2">
    <location>
        <begin position="1"/>
        <end position="26"/>
    </location>
</feature>
<dbReference type="InterPro" id="IPR058626">
    <property type="entry name" value="MdtA-like_b-barrel"/>
</dbReference>
<dbReference type="InterPro" id="IPR058637">
    <property type="entry name" value="YknX-like_C"/>
</dbReference>
<dbReference type="EMBL" id="JBHUIW010000011">
    <property type="protein sequence ID" value="MFD2182691.1"/>
    <property type="molecule type" value="Genomic_DNA"/>
</dbReference>
<dbReference type="Gene3D" id="2.40.420.20">
    <property type="match status" value="1"/>
</dbReference>
<feature type="domain" description="Multidrug resistance protein MdtA-like beta-barrel" evidence="5">
    <location>
        <begin position="208"/>
        <end position="293"/>
    </location>
</feature>
<feature type="domain" description="Multidrug resistance protein MdtA-like barrel-sandwich hybrid" evidence="4">
    <location>
        <begin position="62"/>
        <end position="194"/>
    </location>
</feature>
<dbReference type="InterPro" id="IPR058624">
    <property type="entry name" value="MdtA-like_HH"/>
</dbReference>
<protein>
    <submittedName>
        <fullName evidence="7">Efflux RND transporter periplasmic adaptor subunit</fullName>
    </submittedName>
</protein>
<keyword evidence="8" id="KW-1185">Reference proteome</keyword>
<dbReference type="NCBIfam" id="TIGR01730">
    <property type="entry name" value="RND_mfp"/>
    <property type="match status" value="1"/>
</dbReference>
<dbReference type="PANTHER" id="PTHR30158:SF3">
    <property type="entry name" value="MULTIDRUG EFFLUX PUMP SUBUNIT ACRA-RELATED"/>
    <property type="match status" value="1"/>
</dbReference>
<accession>A0ABW5AKW8</accession>
<dbReference type="InterPro" id="IPR006143">
    <property type="entry name" value="RND_pump_MFP"/>
</dbReference>